<keyword evidence="1" id="KW-0472">Membrane</keyword>
<dbReference type="KEGG" id="xyk:GT347_23790"/>
<keyword evidence="1" id="KW-1133">Transmembrane helix</keyword>
<gene>
    <name evidence="2" type="ORF">GT347_23790</name>
</gene>
<dbReference type="EMBL" id="CP047650">
    <property type="protein sequence ID" value="QHJ00739.1"/>
    <property type="molecule type" value="Genomic_DNA"/>
</dbReference>
<reference evidence="2 3" key="1">
    <citation type="submission" date="2020-01" db="EMBL/GenBank/DDBJ databases">
        <title>Genome sequencing of strain KACC 21265.</title>
        <authorList>
            <person name="Heo J."/>
            <person name="Kim S.-J."/>
            <person name="Kim J.-S."/>
            <person name="Hong S.-B."/>
            <person name="Kwon S.-W."/>
        </authorList>
    </citation>
    <scope>NUCLEOTIDE SEQUENCE [LARGE SCALE GENOMIC DNA]</scope>
    <source>
        <strain evidence="2 3">KACC 21265</strain>
    </source>
</reference>
<sequence length="129" mass="14094">MSVWLTALKLVPWDDVLKSTPGLVRQARQLFRSSKGQQPASASQEVAAEALDGRDPKAMAALVRGLHERVQVLEKEQRETAALLESLAEQQEMVVQTLGALRARAKLLTAVCGVLMLAVVGLLTWVSRH</sequence>
<protein>
    <submittedName>
        <fullName evidence="2">Uncharacterized protein</fullName>
    </submittedName>
</protein>
<evidence type="ECO:0000256" key="1">
    <source>
        <dbReference type="SAM" id="Phobius"/>
    </source>
</evidence>
<evidence type="ECO:0000313" key="2">
    <source>
        <dbReference type="EMBL" id="QHJ00739.1"/>
    </source>
</evidence>
<proteinExistence type="predicted"/>
<name>A0A857JDA2_9BURK</name>
<feature type="transmembrane region" description="Helical" evidence="1">
    <location>
        <begin position="107"/>
        <end position="126"/>
    </location>
</feature>
<dbReference type="AlphaFoldDB" id="A0A857JDA2"/>
<evidence type="ECO:0000313" key="3">
    <source>
        <dbReference type="Proteomes" id="UP000464787"/>
    </source>
</evidence>
<dbReference type="Proteomes" id="UP000464787">
    <property type="component" value="Chromosome"/>
</dbReference>
<accession>A0A857JDA2</accession>
<organism evidence="2 3">
    <name type="scientific">Xylophilus rhododendri</name>
    <dbReference type="NCBI Taxonomy" id="2697032"/>
    <lineage>
        <taxon>Bacteria</taxon>
        <taxon>Pseudomonadati</taxon>
        <taxon>Pseudomonadota</taxon>
        <taxon>Betaproteobacteria</taxon>
        <taxon>Burkholderiales</taxon>
        <taxon>Xylophilus</taxon>
    </lineage>
</organism>
<keyword evidence="1" id="KW-0812">Transmembrane</keyword>
<dbReference type="RefSeq" id="WP_160554548.1">
    <property type="nucleotide sequence ID" value="NZ_CP047650.1"/>
</dbReference>
<keyword evidence="3" id="KW-1185">Reference proteome</keyword>